<dbReference type="Proteomes" id="UP000006671">
    <property type="component" value="Unassembled WGS sequence"/>
</dbReference>
<dbReference type="OMA" id="WEMSSIM"/>
<dbReference type="VEuPathDB" id="AmoebaDB:NAEGRDRAFT_46328"/>
<proteinExistence type="predicted"/>
<evidence type="ECO:0000313" key="1">
    <source>
        <dbReference type="EMBL" id="EFC48721.1"/>
    </source>
</evidence>
<reference evidence="1 2" key="1">
    <citation type="journal article" date="2010" name="Cell">
        <title>The genome of Naegleria gruberi illuminates early eukaryotic versatility.</title>
        <authorList>
            <person name="Fritz-Laylin L.K."/>
            <person name="Prochnik S.E."/>
            <person name="Ginger M.L."/>
            <person name="Dacks J.B."/>
            <person name="Carpenter M.L."/>
            <person name="Field M.C."/>
            <person name="Kuo A."/>
            <person name="Paredez A."/>
            <person name="Chapman J."/>
            <person name="Pham J."/>
            <person name="Shu S."/>
            <person name="Neupane R."/>
            <person name="Cipriano M."/>
            <person name="Mancuso J."/>
            <person name="Tu H."/>
            <person name="Salamov A."/>
            <person name="Lindquist E."/>
            <person name="Shapiro H."/>
            <person name="Lucas S."/>
            <person name="Grigoriev I.V."/>
            <person name="Cande W.Z."/>
            <person name="Fulton C."/>
            <person name="Rokhsar D.S."/>
            <person name="Dawson S.C."/>
        </authorList>
    </citation>
    <scope>NUCLEOTIDE SEQUENCE [LARGE SCALE GENOMIC DNA]</scope>
    <source>
        <strain evidence="1 2">NEG-M</strain>
    </source>
</reference>
<sequence>MVEEMHGLDYCDSDNLKLFEEERLVIEERRHQKTMWRIDDQGFEKPLHIIKSVKFLERVLEMSDSKAFSDAYSLNCISNHLEQVMGFVSDRFNEDEELCKRIIEIVASLMEKNIEKRSDEIWKNCFASLMSVFNTSIYEDNKIAYEWKMSELVFGRLMYIANRLKLFENVTSALLEQVFKHLKDRLTFVKELYNGKPFYILKIYDNLVTIIFENYQPQVVDILMRETENIITIMKGNNKDDLECMFLTKVISKIAKFKNLKALNVI</sequence>
<dbReference type="InParanoid" id="D2V363"/>
<dbReference type="RefSeq" id="XP_002681465.1">
    <property type="nucleotide sequence ID" value="XM_002681419.1"/>
</dbReference>
<organism evidence="2">
    <name type="scientific">Naegleria gruberi</name>
    <name type="common">Amoeba</name>
    <dbReference type="NCBI Taxonomy" id="5762"/>
    <lineage>
        <taxon>Eukaryota</taxon>
        <taxon>Discoba</taxon>
        <taxon>Heterolobosea</taxon>
        <taxon>Tetramitia</taxon>
        <taxon>Eutetramitia</taxon>
        <taxon>Vahlkampfiidae</taxon>
        <taxon>Naegleria</taxon>
    </lineage>
</organism>
<keyword evidence="2" id="KW-1185">Reference proteome</keyword>
<dbReference type="EMBL" id="GG738850">
    <property type="protein sequence ID" value="EFC48721.1"/>
    <property type="molecule type" value="Genomic_DNA"/>
</dbReference>
<dbReference type="GeneID" id="8861565"/>
<gene>
    <name evidence="1" type="ORF">NAEGRDRAFT_46328</name>
</gene>
<protein>
    <submittedName>
        <fullName evidence="1">Uncharacterized protein</fullName>
    </submittedName>
</protein>
<name>D2V363_NAEGR</name>
<dbReference type="AlphaFoldDB" id="D2V363"/>
<dbReference type="KEGG" id="ngr:NAEGRDRAFT_46328"/>
<accession>D2V363</accession>
<evidence type="ECO:0000313" key="2">
    <source>
        <dbReference type="Proteomes" id="UP000006671"/>
    </source>
</evidence>
<dbReference type="OrthoDB" id="10355827at2759"/>